<feature type="transmembrane region" description="Helical" evidence="2">
    <location>
        <begin position="53"/>
        <end position="72"/>
    </location>
</feature>
<feature type="compositionally biased region" description="Low complexity" evidence="1">
    <location>
        <begin position="222"/>
        <end position="234"/>
    </location>
</feature>
<evidence type="ECO:0000313" key="3">
    <source>
        <dbReference type="EMBL" id="QDT60781.1"/>
    </source>
</evidence>
<organism evidence="3 4">
    <name type="scientific">Stieleria bergensis</name>
    <dbReference type="NCBI Taxonomy" id="2528025"/>
    <lineage>
        <taxon>Bacteria</taxon>
        <taxon>Pseudomonadati</taxon>
        <taxon>Planctomycetota</taxon>
        <taxon>Planctomycetia</taxon>
        <taxon>Pirellulales</taxon>
        <taxon>Pirellulaceae</taxon>
        <taxon>Stieleria</taxon>
    </lineage>
</organism>
<dbReference type="AlphaFoldDB" id="A0A517SXN1"/>
<feature type="region of interest" description="Disordered" evidence="1">
    <location>
        <begin position="17"/>
        <end position="38"/>
    </location>
</feature>
<dbReference type="Proteomes" id="UP000315003">
    <property type="component" value="Chromosome"/>
</dbReference>
<dbReference type="Pfam" id="PF20371">
    <property type="entry name" value="DUF6666"/>
    <property type="match status" value="1"/>
</dbReference>
<sequence length="579" mass="61942">MISKNNGSTALHQMQLQPTLPGRSVLPAPPTTLQEAAPRHAAGKRSLIKRCGVAVAVAFSMFAMTVSLGAAATGQTPVVQMADNAVQADRVSLDEAKAAVENTTENDNLSALVELVVLPLPSDPKSTPSDQQSASEAQATSAIKQVSHQRTLHCDEAVFPTGHWTANSNALAPNSLLTGSGLIADSTLQTQHSEPIQPGTALPAAPYPGQPTADPYSTYPAQQLPGPGLLQPGQSQTGATSTHNAGCVCGNAGCSGGGGGYVGSNCYAPSGLLGEKAPCSVCNDQAQYCPACSMPHWLDCASLLTRYEYGIGVNAFTGPINYPPISGSMLNTRGTGSFGFYQSMNHATPLDFVGLPIGWQSGMRLVESNLSGGGSTTDSRFQYYWTGGFFHRATCGLQFATLFDYQHQDWYFRGDLWQFRSEFSWMNMSGNDWGIQWMVPMGTEATGATILDASGSQIRETIRYNATSQVRFFYRINFADPQSPTPSTLNLFLGGADGDFVFGGDFNQSLSPTLGLYTGATYLSPDRIDSASSGFRESWNISFGLQWRPGIFMNLERGPMARPMLDIADNGTMMIDWKR</sequence>
<dbReference type="InterPro" id="IPR046607">
    <property type="entry name" value="DUF6666"/>
</dbReference>
<gene>
    <name evidence="3" type="ORF">SV7mr_33080</name>
</gene>
<feature type="region of interest" description="Disordered" evidence="1">
    <location>
        <begin position="120"/>
        <end position="148"/>
    </location>
</feature>
<keyword evidence="2" id="KW-0472">Membrane</keyword>
<evidence type="ECO:0000256" key="2">
    <source>
        <dbReference type="SAM" id="Phobius"/>
    </source>
</evidence>
<keyword evidence="2" id="KW-1133">Transmembrane helix</keyword>
<protein>
    <submittedName>
        <fullName evidence="3">Uncharacterized protein</fullName>
    </submittedName>
</protein>
<feature type="region of interest" description="Disordered" evidence="1">
    <location>
        <begin position="192"/>
        <end position="237"/>
    </location>
</feature>
<evidence type="ECO:0000313" key="4">
    <source>
        <dbReference type="Proteomes" id="UP000315003"/>
    </source>
</evidence>
<keyword evidence="4" id="KW-1185">Reference proteome</keyword>
<accession>A0A517SXN1</accession>
<reference evidence="3 4" key="1">
    <citation type="submission" date="2019-02" db="EMBL/GenBank/DDBJ databases">
        <title>Deep-cultivation of Planctomycetes and their phenomic and genomic characterization uncovers novel biology.</title>
        <authorList>
            <person name="Wiegand S."/>
            <person name="Jogler M."/>
            <person name="Boedeker C."/>
            <person name="Pinto D."/>
            <person name="Vollmers J."/>
            <person name="Rivas-Marin E."/>
            <person name="Kohn T."/>
            <person name="Peeters S.H."/>
            <person name="Heuer A."/>
            <person name="Rast P."/>
            <person name="Oberbeckmann S."/>
            <person name="Bunk B."/>
            <person name="Jeske O."/>
            <person name="Meyerdierks A."/>
            <person name="Storesund J.E."/>
            <person name="Kallscheuer N."/>
            <person name="Luecker S."/>
            <person name="Lage O.M."/>
            <person name="Pohl T."/>
            <person name="Merkel B.J."/>
            <person name="Hornburger P."/>
            <person name="Mueller R.-W."/>
            <person name="Bruemmer F."/>
            <person name="Labrenz M."/>
            <person name="Spormann A.M."/>
            <person name="Op den Camp H."/>
            <person name="Overmann J."/>
            <person name="Amann R."/>
            <person name="Jetten M.S.M."/>
            <person name="Mascher T."/>
            <person name="Medema M.H."/>
            <person name="Devos D.P."/>
            <person name="Kaster A.-K."/>
            <person name="Ovreas L."/>
            <person name="Rohde M."/>
            <person name="Galperin M.Y."/>
            <person name="Jogler C."/>
        </authorList>
    </citation>
    <scope>NUCLEOTIDE SEQUENCE [LARGE SCALE GENOMIC DNA]</scope>
    <source>
        <strain evidence="3 4">SV_7m_r</strain>
    </source>
</reference>
<evidence type="ECO:0000256" key="1">
    <source>
        <dbReference type="SAM" id="MobiDB-lite"/>
    </source>
</evidence>
<feature type="compositionally biased region" description="Low complexity" evidence="1">
    <location>
        <begin position="129"/>
        <end position="142"/>
    </location>
</feature>
<dbReference type="EMBL" id="CP036272">
    <property type="protein sequence ID" value="QDT60781.1"/>
    <property type="molecule type" value="Genomic_DNA"/>
</dbReference>
<proteinExistence type="predicted"/>
<keyword evidence="2" id="KW-0812">Transmembrane</keyword>
<name>A0A517SXN1_9BACT</name>